<organism evidence="1 2">
    <name type="scientific">Streptomyces coffeae</name>
    <dbReference type="NCBI Taxonomy" id="621382"/>
    <lineage>
        <taxon>Bacteria</taxon>
        <taxon>Bacillati</taxon>
        <taxon>Actinomycetota</taxon>
        <taxon>Actinomycetes</taxon>
        <taxon>Kitasatosporales</taxon>
        <taxon>Streptomycetaceae</taxon>
        <taxon>Streptomyces</taxon>
    </lineage>
</organism>
<reference evidence="1 2" key="1">
    <citation type="submission" date="2021-01" db="EMBL/GenBank/DDBJ databases">
        <title>WGS of actinomycetes isolated from Thailand.</title>
        <authorList>
            <person name="Thawai C."/>
        </authorList>
    </citation>
    <scope>NUCLEOTIDE SEQUENCE [LARGE SCALE GENOMIC DNA]</scope>
    <source>
        <strain evidence="1 2">CA1R205</strain>
    </source>
</reference>
<proteinExistence type="predicted"/>
<dbReference type="EMBL" id="JAERRF010000008">
    <property type="protein sequence ID" value="MBL1098091.1"/>
    <property type="molecule type" value="Genomic_DNA"/>
</dbReference>
<gene>
    <name evidence="1" type="ORF">JK363_15695</name>
</gene>
<dbReference type="Proteomes" id="UP000634229">
    <property type="component" value="Unassembled WGS sequence"/>
</dbReference>
<name>A0ABS1NDB7_9ACTN</name>
<evidence type="ECO:0000313" key="2">
    <source>
        <dbReference type="Proteomes" id="UP000634229"/>
    </source>
</evidence>
<comment type="caution">
    <text evidence="1">The sequence shown here is derived from an EMBL/GenBank/DDBJ whole genome shotgun (WGS) entry which is preliminary data.</text>
</comment>
<evidence type="ECO:0000313" key="1">
    <source>
        <dbReference type="EMBL" id="MBL1098091.1"/>
    </source>
</evidence>
<protein>
    <submittedName>
        <fullName evidence="1">Uncharacterized protein</fullName>
    </submittedName>
</protein>
<sequence>MFHCRLEMPSPAYADSGSTPVWENVGHTYDCLVMEGCRQLEDTDCRFVIGGFGQQCWRFDVGYDMSSLVEQLPELLRWIWSCPTSPGWSRSPRGGRAWWCPADAVVVPR</sequence>
<dbReference type="RefSeq" id="WP_201875514.1">
    <property type="nucleotide sequence ID" value="NZ_JAERRF010000008.1"/>
</dbReference>
<keyword evidence="2" id="KW-1185">Reference proteome</keyword>
<accession>A0ABS1NDB7</accession>